<accession>A0A9P5X7L7</accession>
<feature type="region of interest" description="Disordered" evidence="2">
    <location>
        <begin position="181"/>
        <end position="261"/>
    </location>
</feature>
<dbReference type="SUPFAM" id="SSF52540">
    <property type="entry name" value="P-loop containing nucleoside triphosphate hydrolases"/>
    <property type="match status" value="1"/>
</dbReference>
<dbReference type="Gene3D" id="3.40.50.300">
    <property type="entry name" value="P-loop containing nucleotide triphosphate hydrolases"/>
    <property type="match status" value="1"/>
</dbReference>
<dbReference type="PANTHER" id="PTHR10039:SF15">
    <property type="entry name" value="NACHT DOMAIN-CONTAINING PROTEIN"/>
    <property type="match status" value="1"/>
</dbReference>
<evidence type="ECO:0000256" key="1">
    <source>
        <dbReference type="ARBA" id="ARBA00022737"/>
    </source>
</evidence>
<reference evidence="4" key="1">
    <citation type="submission" date="2020-11" db="EMBL/GenBank/DDBJ databases">
        <authorList>
            <consortium name="DOE Joint Genome Institute"/>
            <person name="Ahrendt S."/>
            <person name="Riley R."/>
            <person name="Andreopoulos W."/>
            <person name="Labutti K."/>
            <person name="Pangilinan J."/>
            <person name="Ruiz-Duenas F.J."/>
            <person name="Barrasa J.M."/>
            <person name="Sanchez-Garcia M."/>
            <person name="Camarero S."/>
            <person name="Miyauchi S."/>
            <person name="Serrano A."/>
            <person name="Linde D."/>
            <person name="Babiker R."/>
            <person name="Drula E."/>
            <person name="Ayuso-Fernandez I."/>
            <person name="Pacheco R."/>
            <person name="Padilla G."/>
            <person name="Ferreira P."/>
            <person name="Barriuso J."/>
            <person name="Kellner H."/>
            <person name="Castanera R."/>
            <person name="Alfaro M."/>
            <person name="Ramirez L."/>
            <person name="Pisabarro A.G."/>
            <person name="Kuo A."/>
            <person name="Tritt A."/>
            <person name="Lipzen A."/>
            <person name="He G."/>
            <person name="Yan M."/>
            <person name="Ng V."/>
            <person name="Cullen D."/>
            <person name="Martin F."/>
            <person name="Rosso M.-N."/>
            <person name="Henrissat B."/>
            <person name="Hibbett D."/>
            <person name="Martinez A.T."/>
            <person name="Grigoriev I.V."/>
        </authorList>
    </citation>
    <scope>NUCLEOTIDE SEQUENCE</scope>
    <source>
        <strain evidence="4">MF-IS2</strain>
    </source>
</reference>
<dbReference type="PANTHER" id="PTHR10039">
    <property type="entry name" value="AMELOGENIN"/>
    <property type="match status" value="1"/>
</dbReference>
<evidence type="ECO:0000313" key="5">
    <source>
        <dbReference type="Proteomes" id="UP000807342"/>
    </source>
</evidence>
<dbReference type="InterPro" id="IPR027417">
    <property type="entry name" value="P-loop_NTPase"/>
</dbReference>
<evidence type="ECO:0000256" key="2">
    <source>
        <dbReference type="SAM" id="MobiDB-lite"/>
    </source>
</evidence>
<protein>
    <recommendedName>
        <fullName evidence="3">Nephrocystin 3-like N-terminal domain-containing protein</fullName>
    </recommendedName>
</protein>
<evidence type="ECO:0000259" key="3">
    <source>
        <dbReference type="Pfam" id="PF24883"/>
    </source>
</evidence>
<dbReference type="InterPro" id="IPR056884">
    <property type="entry name" value="NPHP3-like_N"/>
</dbReference>
<sequence length="857" mass="95537">MDVDWCLCCGKSVHFPLKKPLQESNDIYCSPECRYHDGAATHSGATSGAERANQSYLGVPAWASKKAHSADQLADIGPLHPNIQVFVNHSSSVIPPPKTHYTTHRAPNLIQPSRPISPSLTLSQPECSASAPVQSTLTSRELLSTISPSRSPDSPTNVRATSASWPASYIPSSILSMARRNSHARGSVVPGEASGSGTLGQRVAEPGSLSRLPSQTTMASATPAPSPSSTLVGASPPIPGVSSPMSPPKLSSQSPEVASQGEVQRFLPSVIPLSEPNICITMDISMYIMPGAELDSRLREYPPRCHPGTRTEILTSIRTSLHNIGQESRLIWLSGPAGAGKSAVMQTLAETESQNLLCAALFLSRTEKINEARRVLPTIAYQLAVRNNNYLSFLEERFRNDPMFLERSLAAQFQSLIVTPFVHKRVPLESTSCAIFVDALDECVDERDQIKLIELVSGSVAEHPTTPIKWIFATRQKRHFKTIFSRVKARISSYQEYHLSFRSTQARGDVERFLHGEFSRIRDGAMCSSLSPWPTNEQLRRITTSSAGFFAFASAVVHFVDKPTGDPYMRLRCILAFFDDVGSKTLNCNTENPFKSLDMLYSQIMSDTPLDLLPKIKLLLGYCLFSKEPDSSRESLSLVFNILGLDSRVEDALWTLSSVLVIPSPLSMQTRRPQFLHTSFSDYLRDPSRSDTYWVNMNSILTELWRCYTRIILQWLEYRSSDETQFKTQKRDAQAGIVALVGVAPPMNFGSPMFIDEDSIDFLNFLVWIRDHTPVELRNKLVLQQFNWKRMDKPRLFKALCERKWYRTIIEGSQRFSVEVDDKWVACIKDLHSSEWVAVERLLAKTSGKLGELTVVG</sequence>
<dbReference type="EMBL" id="MU151271">
    <property type="protein sequence ID" value="KAF9445963.1"/>
    <property type="molecule type" value="Genomic_DNA"/>
</dbReference>
<organism evidence="4 5">
    <name type="scientific">Macrolepiota fuliginosa MF-IS2</name>
    <dbReference type="NCBI Taxonomy" id="1400762"/>
    <lineage>
        <taxon>Eukaryota</taxon>
        <taxon>Fungi</taxon>
        <taxon>Dikarya</taxon>
        <taxon>Basidiomycota</taxon>
        <taxon>Agaricomycotina</taxon>
        <taxon>Agaricomycetes</taxon>
        <taxon>Agaricomycetidae</taxon>
        <taxon>Agaricales</taxon>
        <taxon>Agaricineae</taxon>
        <taxon>Agaricaceae</taxon>
        <taxon>Macrolepiota</taxon>
    </lineage>
</organism>
<feature type="region of interest" description="Disordered" evidence="2">
    <location>
        <begin position="98"/>
        <end position="140"/>
    </location>
</feature>
<keyword evidence="1" id="KW-0677">Repeat</keyword>
<proteinExistence type="predicted"/>
<feature type="compositionally biased region" description="Polar residues" evidence="2">
    <location>
        <begin position="110"/>
        <end position="140"/>
    </location>
</feature>
<feature type="compositionally biased region" description="Low complexity" evidence="2">
    <location>
        <begin position="213"/>
        <end position="230"/>
    </location>
</feature>
<keyword evidence="5" id="KW-1185">Reference proteome</keyword>
<name>A0A9P5X7L7_9AGAR</name>
<dbReference type="OrthoDB" id="4760524at2759"/>
<dbReference type="AlphaFoldDB" id="A0A9P5X7L7"/>
<evidence type="ECO:0000313" key="4">
    <source>
        <dbReference type="EMBL" id="KAF9445963.1"/>
    </source>
</evidence>
<comment type="caution">
    <text evidence="4">The sequence shown here is derived from an EMBL/GenBank/DDBJ whole genome shotgun (WGS) entry which is preliminary data.</text>
</comment>
<gene>
    <name evidence="4" type="ORF">P691DRAFT_784564</name>
</gene>
<dbReference type="Pfam" id="PF24883">
    <property type="entry name" value="NPHP3_N"/>
    <property type="match status" value="1"/>
</dbReference>
<dbReference type="Proteomes" id="UP000807342">
    <property type="component" value="Unassembled WGS sequence"/>
</dbReference>
<feature type="domain" description="Nephrocystin 3-like N-terminal" evidence="3">
    <location>
        <begin position="325"/>
        <end position="475"/>
    </location>
</feature>